<keyword evidence="1" id="KW-0732">Signal</keyword>
<evidence type="ECO:0000259" key="2">
    <source>
        <dbReference type="Pfam" id="PF03544"/>
    </source>
</evidence>
<name>A0ABW5NR28_9FLAO</name>
<gene>
    <name evidence="3" type="ORF">ACFSR3_03710</name>
</gene>
<dbReference type="EMBL" id="JBHUMD010000005">
    <property type="protein sequence ID" value="MFD2601151.1"/>
    <property type="molecule type" value="Genomic_DNA"/>
</dbReference>
<reference evidence="4" key="1">
    <citation type="journal article" date="2019" name="Int. J. Syst. Evol. Microbiol.">
        <title>The Global Catalogue of Microorganisms (GCM) 10K type strain sequencing project: providing services to taxonomists for standard genome sequencing and annotation.</title>
        <authorList>
            <consortium name="The Broad Institute Genomics Platform"/>
            <consortium name="The Broad Institute Genome Sequencing Center for Infectious Disease"/>
            <person name="Wu L."/>
            <person name="Ma J."/>
        </authorList>
    </citation>
    <scope>NUCLEOTIDE SEQUENCE [LARGE SCALE GENOMIC DNA]</scope>
    <source>
        <strain evidence="4">KCTC 42107</strain>
    </source>
</reference>
<feature type="signal peptide" evidence="1">
    <location>
        <begin position="1"/>
        <end position="19"/>
    </location>
</feature>
<accession>A0ABW5NR28</accession>
<dbReference type="SUPFAM" id="SSF74653">
    <property type="entry name" value="TolA/TonB C-terminal domain"/>
    <property type="match status" value="1"/>
</dbReference>
<dbReference type="InterPro" id="IPR037682">
    <property type="entry name" value="TonB_C"/>
</dbReference>
<comment type="caution">
    <text evidence="3">The sequence shown here is derived from an EMBL/GenBank/DDBJ whole genome shotgun (WGS) entry which is preliminary data.</text>
</comment>
<dbReference type="Proteomes" id="UP001597480">
    <property type="component" value="Unassembled WGS sequence"/>
</dbReference>
<feature type="chain" id="PRO_5045379984" evidence="1">
    <location>
        <begin position="20"/>
        <end position="128"/>
    </location>
</feature>
<evidence type="ECO:0000256" key="1">
    <source>
        <dbReference type="SAM" id="SignalP"/>
    </source>
</evidence>
<protein>
    <submittedName>
        <fullName evidence="3">Energy transducer TonB</fullName>
    </submittedName>
</protein>
<evidence type="ECO:0000313" key="4">
    <source>
        <dbReference type="Proteomes" id="UP001597480"/>
    </source>
</evidence>
<proteinExistence type="predicted"/>
<dbReference type="RefSeq" id="WP_379819779.1">
    <property type="nucleotide sequence ID" value="NZ_JBHUMD010000005.1"/>
</dbReference>
<dbReference type="Gene3D" id="3.30.1150.10">
    <property type="match status" value="1"/>
</dbReference>
<keyword evidence="4" id="KW-1185">Reference proteome</keyword>
<dbReference type="Pfam" id="PF03544">
    <property type="entry name" value="TonB_C"/>
    <property type="match status" value="1"/>
</dbReference>
<organism evidence="3 4">
    <name type="scientific">Flavobacterium suzhouense</name>
    <dbReference type="NCBI Taxonomy" id="1529638"/>
    <lineage>
        <taxon>Bacteria</taxon>
        <taxon>Pseudomonadati</taxon>
        <taxon>Bacteroidota</taxon>
        <taxon>Flavobacteriia</taxon>
        <taxon>Flavobacteriales</taxon>
        <taxon>Flavobacteriaceae</taxon>
        <taxon>Flavobacterium</taxon>
    </lineage>
</organism>
<evidence type="ECO:0000313" key="3">
    <source>
        <dbReference type="EMBL" id="MFD2601151.1"/>
    </source>
</evidence>
<feature type="domain" description="TonB C-terminal" evidence="2">
    <location>
        <begin position="66"/>
        <end position="128"/>
    </location>
</feature>
<sequence>MKKLATAFLSAFFAFSPSAQERVHDVLTTEEENNKKQKAPEYPGGLKAFLNSIHPKTQRAISYRPGSMLVTFMVNEDGSISEVETLEGISPKFDEKVREIIADSPKWIPGEEEGQPIKAYYKLPLHFN</sequence>